<dbReference type="GO" id="GO:0005829">
    <property type="term" value="C:cytosol"/>
    <property type="evidence" value="ECO:0007669"/>
    <property type="project" value="TreeGrafter"/>
</dbReference>
<protein>
    <recommendedName>
        <fullName evidence="6 7">Methionine aminopeptidase</fullName>
        <shortName evidence="6">MAP</shortName>
        <shortName evidence="6">MetAP</shortName>
        <ecNumber evidence="6 7">3.4.11.18</ecNumber>
    </recommendedName>
    <alternativeName>
        <fullName evidence="6">Peptidase M</fullName>
    </alternativeName>
</protein>
<evidence type="ECO:0000256" key="1">
    <source>
        <dbReference type="ARBA" id="ARBA00002521"/>
    </source>
</evidence>
<keyword evidence="2 6" id="KW-0031">Aminopeptidase</keyword>
<dbReference type="GO" id="GO:0046872">
    <property type="term" value="F:metal ion binding"/>
    <property type="evidence" value="ECO:0007669"/>
    <property type="project" value="UniProtKB-UniRule"/>
</dbReference>
<dbReference type="InterPro" id="IPR001714">
    <property type="entry name" value="Pept_M24_MAP"/>
</dbReference>
<reference evidence="9 10" key="1">
    <citation type="journal article" date="2016" name="Nat. Commun.">
        <title>Thousands of microbial genomes shed light on interconnected biogeochemical processes in an aquifer system.</title>
        <authorList>
            <person name="Anantharaman K."/>
            <person name="Brown C.T."/>
            <person name="Hug L.A."/>
            <person name="Sharon I."/>
            <person name="Castelle C.J."/>
            <person name="Probst A.J."/>
            <person name="Thomas B.C."/>
            <person name="Singh A."/>
            <person name="Wilkins M.J."/>
            <person name="Karaoz U."/>
            <person name="Brodie E.L."/>
            <person name="Williams K.H."/>
            <person name="Hubbard S.S."/>
            <person name="Banfield J.F."/>
        </authorList>
    </citation>
    <scope>NUCLEOTIDE SEQUENCE [LARGE SCALE GENOMIC DNA]</scope>
</reference>
<dbReference type="GO" id="GO:0004239">
    <property type="term" value="F:initiator methionyl aminopeptidase activity"/>
    <property type="evidence" value="ECO:0007669"/>
    <property type="project" value="UniProtKB-UniRule"/>
</dbReference>
<feature type="binding site" evidence="6">
    <location>
        <position position="242"/>
    </location>
    <ligand>
        <name>a divalent metal cation</name>
        <dbReference type="ChEBI" id="CHEBI:60240"/>
        <label>2</label>
        <note>catalytic</note>
    </ligand>
</feature>
<evidence type="ECO:0000256" key="7">
    <source>
        <dbReference type="RuleBase" id="RU003653"/>
    </source>
</evidence>
<dbReference type="EMBL" id="MHRI01000007">
    <property type="protein sequence ID" value="OHA21532.1"/>
    <property type="molecule type" value="Genomic_DNA"/>
</dbReference>
<dbReference type="Proteomes" id="UP000178121">
    <property type="component" value="Unassembled WGS sequence"/>
</dbReference>
<evidence type="ECO:0000256" key="5">
    <source>
        <dbReference type="ARBA" id="ARBA00022801"/>
    </source>
</evidence>
<comment type="cofactor">
    <cofactor evidence="6">
        <name>Co(2+)</name>
        <dbReference type="ChEBI" id="CHEBI:48828"/>
    </cofactor>
    <cofactor evidence="6">
        <name>Zn(2+)</name>
        <dbReference type="ChEBI" id="CHEBI:29105"/>
    </cofactor>
    <cofactor evidence="6">
        <name>Mn(2+)</name>
        <dbReference type="ChEBI" id="CHEBI:29035"/>
    </cofactor>
    <cofactor evidence="6">
        <name>Fe(2+)</name>
        <dbReference type="ChEBI" id="CHEBI:29033"/>
    </cofactor>
    <text evidence="6">Binds 2 divalent metal cations per subunit. Has a high-affinity and a low affinity metal-binding site. The true nature of the physiological cofactor is under debate. The enzyme is active with cobalt, zinc, manganese or divalent iron ions. Most likely, methionine aminopeptidases function as mononuclear Fe(2+)-metalloproteases under physiological conditions, and the catalytically relevant metal-binding site has been assigned to the histidine-containing high-affinity site.</text>
</comment>
<proteinExistence type="inferred from homology"/>
<dbReference type="PRINTS" id="PR00599">
    <property type="entry name" value="MAPEPTIDASE"/>
</dbReference>
<feature type="binding site" evidence="6">
    <location>
        <position position="211"/>
    </location>
    <ligand>
        <name>a divalent metal cation</name>
        <dbReference type="ChEBI" id="CHEBI:60240"/>
        <label>2</label>
        <note>catalytic</note>
    </ligand>
</feature>
<feature type="binding site" evidence="6">
    <location>
        <position position="103"/>
    </location>
    <ligand>
        <name>a divalent metal cation</name>
        <dbReference type="ChEBI" id="CHEBI:60240"/>
        <label>1</label>
    </ligand>
</feature>
<dbReference type="Gene3D" id="3.90.230.10">
    <property type="entry name" value="Creatinase/methionine aminopeptidase superfamily"/>
    <property type="match status" value="1"/>
</dbReference>
<evidence type="ECO:0000259" key="8">
    <source>
        <dbReference type="Pfam" id="PF00557"/>
    </source>
</evidence>
<comment type="subunit">
    <text evidence="6">Monomer.</text>
</comment>
<feature type="binding site" evidence="6">
    <location>
        <position position="84"/>
    </location>
    <ligand>
        <name>substrate</name>
    </ligand>
</feature>
<evidence type="ECO:0000256" key="2">
    <source>
        <dbReference type="ARBA" id="ARBA00022438"/>
    </source>
</evidence>
<comment type="similarity">
    <text evidence="6">Belongs to the peptidase M24A family. Methionine aminopeptidase type 1 subfamily.</text>
</comment>
<dbReference type="SUPFAM" id="SSF55920">
    <property type="entry name" value="Creatinase/aminopeptidase"/>
    <property type="match status" value="1"/>
</dbReference>
<organism evidence="9 10">
    <name type="scientific">Candidatus Taylorbacteria bacterium RIFCSPHIGHO2_01_FULL_51_15</name>
    <dbReference type="NCBI Taxonomy" id="1802304"/>
    <lineage>
        <taxon>Bacteria</taxon>
        <taxon>Candidatus Tayloriibacteriota</taxon>
    </lineage>
</organism>
<feature type="binding site" evidence="6">
    <location>
        <position position="185"/>
    </location>
    <ligand>
        <name>substrate</name>
    </ligand>
</feature>
<dbReference type="GO" id="GO:0070006">
    <property type="term" value="F:metalloaminopeptidase activity"/>
    <property type="evidence" value="ECO:0007669"/>
    <property type="project" value="UniProtKB-UniRule"/>
</dbReference>
<dbReference type="EC" id="3.4.11.18" evidence="6 7"/>
<keyword evidence="4 6" id="KW-0479">Metal-binding</keyword>
<sequence>MGVTVKTAKEIEILREGGKRLGEILQKVAAEVKPGVSGKMLNDLAETLMREKGDSPSFLGYSPRGAKRAFPAALCVSVNDEVVHGIPNEKEKILREGDIVALDAGLIHKGLFTDSAMTIGVGKIDEGGQNLIDTTKKALAVGIGAVRAGATTGDIGFAIEKFVTSAGSFGIVRDLAGHGVGYSVHEEPLIPNFGKKGEGTALKAGMVIAIEPMLNEGKAAVKIDGDGYTYRTKDGTRSAHFEHTVVVTEKGAEILTKV</sequence>
<name>A0A1G2MEU9_9BACT</name>
<dbReference type="InterPro" id="IPR002467">
    <property type="entry name" value="Pept_M24A_MAP1"/>
</dbReference>
<keyword evidence="3 6" id="KW-0645">Protease</keyword>
<accession>A0A1G2MEU9</accession>
<feature type="binding site" evidence="6">
    <location>
        <position position="242"/>
    </location>
    <ligand>
        <name>a divalent metal cation</name>
        <dbReference type="ChEBI" id="CHEBI:60240"/>
        <label>1</label>
    </ligand>
</feature>
<evidence type="ECO:0000256" key="6">
    <source>
        <dbReference type="HAMAP-Rule" id="MF_01974"/>
    </source>
</evidence>
<dbReference type="AlphaFoldDB" id="A0A1G2MEU9"/>
<comment type="catalytic activity">
    <reaction evidence="6 7">
        <text>Release of N-terminal amino acids, preferentially methionine, from peptides and arylamides.</text>
        <dbReference type="EC" id="3.4.11.18"/>
    </reaction>
</comment>
<evidence type="ECO:0000256" key="4">
    <source>
        <dbReference type="ARBA" id="ARBA00022723"/>
    </source>
</evidence>
<evidence type="ECO:0000313" key="9">
    <source>
        <dbReference type="EMBL" id="OHA21532.1"/>
    </source>
</evidence>
<evidence type="ECO:0000313" key="10">
    <source>
        <dbReference type="Proteomes" id="UP000178121"/>
    </source>
</evidence>
<comment type="caution">
    <text evidence="9">The sequence shown here is derived from an EMBL/GenBank/DDBJ whole genome shotgun (WGS) entry which is preliminary data.</text>
</comment>
<dbReference type="Pfam" id="PF00557">
    <property type="entry name" value="Peptidase_M24"/>
    <property type="match status" value="1"/>
</dbReference>
<dbReference type="HAMAP" id="MF_01974">
    <property type="entry name" value="MetAP_1"/>
    <property type="match status" value="1"/>
</dbReference>
<feature type="binding site" evidence="6">
    <location>
        <position position="114"/>
    </location>
    <ligand>
        <name>a divalent metal cation</name>
        <dbReference type="ChEBI" id="CHEBI:60240"/>
        <label>1</label>
    </ligand>
</feature>
<dbReference type="InterPro" id="IPR036005">
    <property type="entry name" value="Creatinase/aminopeptidase-like"/>
</dbReference>
<evidence type="ECO:0000256" key="3">
    <source>
        <dbReference type="ARBA" id="ARBA00022670"/>
    </source>
</evidence>
<feature type="binding site" evidence="6">
    <location>
        <position position="178"/>
    </location>
    <ligand>
        <name>a divalent metal cation</name>
        <dbReference type="ChEBI" id="CHEBI:60240"/>
        <label>2</label>
        <note>catalytic</note>
    </ligand>
</feature>
<dbReference type="CDD" id="cd01086">
    <property type="entry name" value="MetAP1"/>
    <property type="match status" value="1"/>
</dbReference>
<dbReference type="PANTHER" id="PTHR43330">
    <property type="entry name" value="METHIONINE AMINOPEPTIDASE"/>
    <property type="match status" value="1"/>
</dbReference>
<feature type="domain" description="Peptidase M24" evidence="8">
    <location>
        <begin position="13"/>
        <end position="249"/>
    </location>
</feature>
<comment type="function">
    <text evidence="1 6">Removes the N-terminal methionine from nascent proteins. The N-terminal methionine is often cleaved when the second residue in the primary sequence is small and uncharged (Met-Ala-, Cys, Gly, Pro, Ser, Thr, or Val). Requires deformylation of the N(alpha)-formylated initiator methionine before it can be hydrolyzed.</text>
</comment>
<gene>
    <name evidence="6" type="primary">map</name>
    <name evidence="9" type="ORF">A2849_03865</name>
</gene>
<keyword evidence="5 6" id="KW-0378">Hydrolase</keyword>
<dbReference type="GO" id="GO:0006508">
    <property type="term" value="P:proteolysis"/>
    <property type="evidence" value="ECO:0007669"/>
    <property type="project" value="UniProtKB-KW"/>
</dbReference>
<feature type="binding site" evidence="6">
    <location>
        <position position="114"/>
    </location>
    <ligand>
        <name>a divalent metal cation</name>
        <dbReference type="ChEBI" id="CHEBI:60240"/>
        <label>2</label>
        <note>catalytic</note>
    </ligand>
</feature>
<dbReference type="InterPro" id="IPR000994">
    <property type="entry name" value="Pept_M24"/>
</dbReference>
<dbReference type="NCBIfam" id="TIGR00500">
    <property type="entry name" value="met_pdase_I"/>
    <property type="match status" value="1"/>
</dbReference>
<dbReference type="PANTHER" id="PTHR43330:SF27">
    <property type="entry name" value="METHIONINE AMINOPEPTIDASE"/>
    <property type="match status" value="1"/>
</dbReference>